<evidence type="ECO:0000313" key="2">
    <source>
        <dbReference type="Proteomes" id="UP000478052"/>
    </source>
</evidence>
<proteinExistence type="predicted"/>
<protein>
    <submittedName>
        <fullName evidence="1">Uncharacterized protein</fullName>
    </submittedName>
</protein>
<gene>
    <name evidence="1" type="ORF">FWK35_00002135</name>
</gene>
<reference evidence="1 2" key="1">
    <citation type="submission" date="2019-08" db="EMBL/GenBank/DDBJ databases">
        <title>Whole genome of Aphis craccivora.</title>
        <authorList>
            <person name="Voronova N.V."/>
            <person name="Shulinski R.S."/>
            <person name="Bandarenka Y.V."/>
            <person name="Zhorov D.G."/>
            <person name="Warner D."/>
        </authorList>
    </citation>
    <scope>NUCLEOTIDE SEQUENCE [LARGE SCALE GENOMIC DNA]</scope>
    <source>
        <strain evidence="1">180601</strain>
        <tissue evidence="1">Whole Body</tissue>
    </source>
</reference>
<sequence length="86" mass="9558">MFRSIITYPFVEELNYLLEHGLAVDDNTININIKGFVVDASSNLASFIKQVKGQCIKESVYLSGRTGSISFPNGTRINQCMKIVAQ</sequence>
<name>A0A6G0ZFA6_APHCR</name>
<organism evidence="1 2">
    <name type="scientific">Aphis craccivora</name>
    <name type="common">Cowpea aphid</name>
    <dbReference type="NCBI Taxonomy" id="307492"/>
    <lineage>
        <taxon>Eukaryota</taxon>
        <taxon>Metazoa</taxon>
        <taxon>Ecdysozoa</taxon>
        <taxon>Arthropoda</taxon>
        <taxon>Hexapoda</taxon>
        <taxon>Insecta</taxon>
        <taxon>Pterygota</taxon>
        <taxon>Neoptera</taxon>
        <taxon>Paraneoptera</taxon>
        <taxon>Hemiptera</taxon>
        <taxon>Sternorrhyncha</taxon>
        <taxon>Aphidomorpha</taxon>
        <taxon>Aphidoidea</taxon>
        <taxon>Aphididae</taxon>
        <taxon>Aphidini</taxon>
        <taxon>Aphis</taxon>
        <taxon>Aphis</taxon>
    </lineage>
</organism>
<keyword evidence="2" id="KW-1185">Reference proteome</keyword>
<comment type="caution">
    <text evidence="1">The sequence shown here is derived from an EMBL/GenBank/DDBJ whole genome shotgun (WGS) entry which is preliminary data.</text>
</comment>
<evidence type="ECO:0000313" key="1">
    <source>
        <dbReference type="EMBL" id="KAF0769337.1"/>
    </source>
</evidence>
<dbReference type="Proteomes" id="UP000478052">
    <property type="component" value="Unassembled WGS sequence"/>
</dbReference>
<accession>A0A6G0ZFA6</accession>
<dbReference type="EMBL" id="VUJU01000611">
    <property type="protein sequence ID" value="KAF0769337.1"/>
    <property type="molecule type" value="Genomic_DNA"/>
</dbReference>
<dbReference type="AlphaFoldDB" id="A0A6G0ZFA6"/>